<keyword evidence="2" id="KW-0226">DNA condensation</keyword>
<dbReference type="PANTHER" id="PTHR33175">
    <property type="entry name" value="DNA-BINDING PROTEIN HU"/>
    <property type="match status" value="1"/>
</dbReference>
<dbReference type="CDD" id="cd13831">
    <property type="entry name" value="HU"/>
    <property type="match status" value="1"/>
</dbReference>
<dbReference type="PRINTS" id="PR01727">
    <property type="entry name" value="DNABINDINGHU"/>
</dbReference>
<evidence type="ECO:0000256" key="4">
    <source>
        <dbReference type="RuleBase" id="RU003939"/>
    </source>
</evidence>
<dbReference type="InterPro" id="IPR010992">
    <property type="entry name" value="IHF-like_DNA-bd_dom_sf"/>
</dbReference>
<feature type="compositionally biased region" description="Low complexity" evidence="5">
    <location>
        <begin position="104"/>
        <end position="117"/>
    </location>
</feature>
<keyword evidence="3 6" id="KW-0238">DNA-binding</keyword>
<evidence type="ECO:0000313" key="7">
    <source>
        <dbReference type="Proteomes" id="UP000430120"/>
    </source>
</evidence>
<reference evidence="6 7" key="1">
    <citation type="submission" date="2019-09" db="EMBL/GenBank/DDBJ databases">
        <title>Draft genome sequences of 48 bacterial type strains from the CCUG.</title>
        <authorList>
            <person name="Tunovic T."/>
            <person name="Pineiro-Iglesias B."/>
            <person name="Unosson C."/>
            <person name="Inganas E."/>
            <person name="Ohlen M."/>
            <person name="Cardew S."/>
            <person name="Jensie-Markopoulos S."/>
            <person name="Salva-Serra F."/>
            <person name="Jaen-Luchoro D."/>
            <person name="Karlsson R."/>
            <person name="Svensson-Stadler L."/>
            <person name="Chun J."/>
            <person name="Moore E."/>
        </authorList>
    </citation>
    <scope>NUCLEOTIDE SEQUENCE [LARGE SCALE GENOMIC DNA]</scope>
    <source>
        <strain evidence="6 7">CCUG 30977</strain>
    </source>
</reference>
<dbReference type="Proteomes" id="UP000430120">
    <property type="component" value="Unassembled WGS sequence"/>
</dbReference>
<comment type="similarity">
    <text evidence="1 4">Belongs to the bacterial histone-like protein family.</text>
</comment>
<evidence type="ECO:0000256" key="1">
    <source>
        <dbReference type="ARBA" id="ARBA00010529"/>
    </source>
</evidence>
<protein>
    <submittedName>
        <fullName evidence="6">HU family DNA-binding protein</fullName>
    </submittedName>
</protein>
<name>A0A643FJ24_IDEDE</name>
<dbReference type="EMBL" id="VZPB01000004">
    <property type="protein sequence ID" value="KAB0584747.1"/>
    <property type="molecule type" value="Genomic_DNA"/>
</dbReference>
<dbReference type="SMART" id="SM00411">
    <property type="entry name" value="BHL"/>
    <property type="match status" value="1"/>
</dbReference>
<dbReference type="PANTHER" id="PTHR33175:SF3">
    <property type="entry name" value="DNA-BINDING PROTEIN HU-BETA"/>
    <property type="match status" value="1"/>
</dbReference>
<dbReference type="Gene3D" id="4.10.520.10">
    <property type="entry name" value="IHF-like DNA-binding proteins"/>
    <property type="match status" value="1"/>
</dbReference>
<dbReference type="GO" id="GO:0030527">
    <property type="term" value="F:structural constituent of chromatin"/>
    <property type="evidence" value="ECO:0007669"/>
    <property type="project" value="InterPro"/>
</dbReference>
<dbReference type="InterPro" id="IPR000119">
    <property type="entry name" value="Hist_DNA-bd"/>
</dbReference>
<comment type="caution">
    <text evidence="6">The sequence shown here is derived from an EMBL/GenBank/DDBJ whole genome shotgun (WGS) entry which is preliminary data.</text>
</comment>
<dbReference type="OrthoDB" id="9799835at2"/>
<dbReference type="PROSITE" id="PS00045">
    <property type="entry name" value="HISTONE_LIKE"/>
    <property type="match status" value="1"/>
</dbReference>
<gene>
    <name evidence="6" type="ORF">F7Q92_02650</name>
</gene>
<feature type="compositionally biased region" description="Basic residues" evidence="5">
    <location>
        <begin position="118"/>
        <end position="127"/>
    </location>
</feature>
<dbReference type="SUPFAM" id="SSF47729">
    <property type="entry name" value="IHF-like DNA-binding proteins"/>
    <property type="match status" value="1"/>
</dbReference>
<organism evidence="6 7">
    <name type="scientific">Ideonella dechloratans</name>
    <dbReference type="NCBI Taxonomy" id="36863"/>
    <lineage>
        <taxon>Bacteria</taxon>
        <taxon>Pseudomonadati</taxon>
        <taxon>Pseudomonadota</taxon>
        <taxon>Betaproteobacteria</taxon>
        <taxon>Burkholderiales</taxon>
        <taxon>Sphaerotilaceae</taxon>
        <taxon>Ideonella</taxon>
    </lineage>
</organism>
<accession>A0A643FJ24</accession>
<dbReference type="GO" id="GO:0030261">
    <property type="term" value="P:chromosome condensation"/>
    <property type="evidence" value="ECO:0007669"/>
    <property type="project" value="UniProtKB-KW"/>
</dbReference>
<evidence type="ECO:0000313" key="6">
    <source>
        <dbReference type="EMBL" id="KAB0584747.1"/>
    </source>
</evidence>
<proteinExistence type="inferred from homology"/>
<dbReference type="AlphaFoldDB" id="A0A643FJ24"/>
<sequence length="127" mass="13169">MKKSELIELLATKAEVSKAAAARMLETLTQTVMTSVKKGESFTIAGFGTFKQAQRAARKGRNPATGEAIKIGAMKTARFTPAAAFKAVVDPRAAAKKAAKKAEAAPAKKAVKAAAKAPAKKAAAKKK</sequence>
<feature type="region of interest" description="Disordered" evidence="5">
    <location>
        <begin position="97"/>
        <end position="127"/>
    </location>
</feature>
<dbReference type="RefSeq" id="WP_151122392.1">
    <property type="nucleotide sequence ID" value="NZ_CP088082.1"/>
</dbReference>
<dbReference type="InterPro" id="IPR020816">
    <property type="entry name" value="Histone-like_DNA-bd_CS"/>
</dbReference>
<keyword evidence="7" id="KW-1185">Reference proteome</keyword>
<evidence type="ECO:0000256" key="5">
    <source>
        <dbReference type="SAM" id="MobiDB-lite"/>
    </source>
</evidence>
<evidence type="ECO:0000256" key="2">
    <source>
        <dbReference type="ARBA" id="ARBA00023067"/>
    </source>
</evidence>
<dbReference type="Pfam" id="PF00216">
    <property type="entry name" value="Bac_DNA_binding"/>
    <property type="match status" value="1"/>
</dbReference>
<dbReference type="GO" id="GO:0003677">
    <property type="term" value="F:DNA binding"/>
    <property type="evidence" value="ECO:0007669"/>
    <property type="project" value="UniProtKB-KW"/>
</dbReference>
<evidence type="ECO:0000256" key="3">
    <source>
        <dbReference type="ARBA" id="ARBA00023125"/>
    </source>
</evidence>